<name>A0A0C2XLD0_HEBCY</name>
<dbReference type="Proteomes" id="UP000053424">
    <property type="component" value="Unassembled WGS sequence"/>
</dbReference>
<protein>
    <submittedName>
        <fullName evidence="1">Uncharacterized protein</fullName>
    </submittedName>
</protein>
<sequence length="119" mass="13340">MADERGSESCGLEALANRKLLSIIKVTNGDALSRRHIRWSQLFPSRTLWDLVGSSDGRWRKYNHFAVEYSRSTFSSVSEAIKHPSKPTHSNRSSPHTLVTAAISLHDSVIHETSYTKSS</sequence>
<keyword evidence="2" id="KW-1185">Reference proteome</keyword>
<reference evidence="1 2" key="1">
    <citation type="submission" date="2014-04" db="EMBL/GenBank/DDBJ databases">
        <authorList>
            <consortium name="DOE Joint Genome Institute"/>
            <person name="Kuo A."/>
            <person name="Gay G."/>
            <person name="Dore J."/>
            <person name="Kohler A."/>
            <person name="Nagy L.G."/>
            <person name="Floudas D."/>
            <person name="Copeland A."/>
            <person name="Barry K.W."/>
            <person name="Cichocki N."/>
            <person name="Veneault-Fourrey C."/>
            <person name="LaButti K."/>
            <person name="Lindquist E.A."/>
            <person name="Lipzen A."/>
            <person name="Lundell T."/>
            <person name="Morin E."/>
            <person name="Murat C."/>
            <person name="Sun H."/>
            <person name="Tunlid A."/>
            <person name="Henrissat B."/>
            <person name="Grigoriev I.V."/>
            <person name="Hibbett D.S."/>
            <person name="Martin F."/>
            <person name="Nordberg H.P."/>
            <person name="Cantor M.N."/>
            <person name="Hua S.X."/>
        </authorList>
    </citation>
    <scope>NUCLEOTIDE SEQUENCE [LARGE SCALE GENOMIC DNA]</scope>
    <source>
        <strain evidence="2">h7</strain>
    </source>
</reference>
<gene>
    <name evidence="1" type="ORF">M413DRAFT_447767</name>
</gene>
<proteinExistence type="predicted"/>
<organism evidence="1 2">
    <name type="scientific">Hebeloma cylindrosporum</name>
    <dbReference type="NCBI Taxonomy" id="76867"/>
    <lineage>
        <taxon>Eukaryota</taxon>
        <taxon>Fungi</taxon>
        <taxon>Dikarya</taxon>
        <taxon>Basidiomycota</taxon>
        <taxon>Agaricomycotina</taxon>
        <taxon>Agaricomycetes</taxon>
        <taxon>Agaricomycetidae</taxon>
        <taxon>Agaricales</taxon>
        <taxon>Agaricineae</taxon>
        <taxon>Hymenogastraceae</taxon>
        <taxon>Hebeloma</taxon>
    </lineage>
</organism>
<dbReference type="AlphaFoldDB" id="A0A0C2XLD0"/>
<evidence type="ECO:0000313" key="1">
    <source>
        <dbReference type="EMBL" id="KIM38538.1"/>
    </source>
</evidence>
<dbReference type="HOGENOM" id="CLU_2061781_0_0_1"/>
<evidence type="ECO:0000313" key="2">
    <source>
        <dbReference type="Proteomes" id="UP000053424"/>
    </source>
</evidence>
<reference evidence="2" key="2">
    <citation type="submission" date="2015-01" db="EMBL/GenBank/DDBJ databases">
        <title>Evolutionary Origins and Diversification of the Mycorrhizal Mutualists.</title>
        <authorList>
            <consortium name="DOE Joint Genome Institute"/>
            <consortium name="Mycorrhizal Genomics Consortium"/>
            <person name="Kohler A."/>
            <person name="Kuo A."/>
            <person name="Nagy L.G."/>
            <person name="Floudas D."/>
            <person name="Copeland A."/>
            <person name="Barry K.W."/>
            <person name="Cichocki N."/>
            <person name="Veneault-Fourrey C."/>
            <person name="LaButti K."/>
            <person name="Lindquist E.A."/>
            <person name="Lipzen A."/>
            <person name="Lundell T."/>
            <person name="Morin E."/>
            <person name="Murat C."/>
            <person name="Riley R."/>
            <person name="Ohm R."/>
            <person name="Sun H."/>
            <person name="Tunlid A."/>
            <person name="Henrissat B."/>
            <person name="Grigoriev I.V."/>
            <person name="Hibbett D.S."/>
            <person name="Martin F."/>
        </authorList>
    </citation>
    <scope>NUCLEOTIDE SEQUENCE [LARGE SCALE GENOMIC DNA]</scope>
    <source>
        <strain evidence="2">h7</strain>
    </source>
</reference>
<dbReference type="EMBL" id="KN831790">
    <property type="protein sequence ID" value="KIM38538.1"/>
    <property type="molecule type" value="Genomic_DNA"/>
</dbReference>
<accession>A0A0C2XLD0</accession>